<dbReference type="GO" id="GO:0016020">
    <property type="term" value="C:membrane"/>
    <property type="evidence" value="ECO:0007669"/>
    <property type="project" value="InterPro"/>
</dbReference>
<evidence type="ECO:0000313" key="4">
    <source>
        <dbReference type="EMBL" id="NNG35842.1"/>
    </source>
</evidence>
<keyword evidence="3" id="KW-1133">Transmembrane helix</keyword>
<organism evidence="4 5">
    <name type="scientific">Nakamurella aerolata</name>
    <dbReference type="NCBI Taxonomy" id="1656892"/>
    <lineage>
        <taxon>Bacteria</taxon>
        <taxon>Bacillati</taxon>
        <taxon>Actinomycetota</taxon>
        <taxon>Actinomycetes</taxon>
        <taxon>Nakamurellales</taxon>
        <taxon>Nakamurellaceae</taxon>
        <taxon>Nakamurella</taxon>
    </lineage>
</organism>
<dbReference type="Gene3D" id="1.20.120.1760">
    <property type="match status" value="1"/>
</dbReference>
<proteinExistence type="inferred from homology"/>
<feature type="transmembrane region" description="Helical" evidence="3">
    <location>
        <begin position="84"/>
        <end position="102"/>
    </location>
</feature>
<keyword evidence="5" id="KW-1185">Reference proteome</keyword>
<name>A0A849AG83_9ACTN</name>
<feature type="transmembrane region" description="Helical" evidence="3">
    <location>
        <begin position="150"/>
        <end position="171"/>
    </location>
</feature>
<evidence type="ECO:0000256" key="2">
    <source>
        <dbReference type="RuleBase" id="RU003750"/>
    </source>
</evidence>
<dbReference type="Proteomes" id="UP000562984">
    <property type="component" value="Unassembled WGS sequence"/>
</dbReference>
<comment type="similarity">
    <text evidence="2">Belongs to the CDP-alcohol phosphatidyltransferase class-I family.</text>
</comment>
<dbReference type="Pfam" id="PF01066">
    <property type="entry name" value="CDP-OH_P_transf"/>
    <property type="match status" value="1"/>
</dbReference>
<feature type="transmembrane region" description="Helical" evidence="3">
    <location>
        <begin position="191"/>
        <end position="213"/>
    </location>
</feature>
<gene>
    <name evidence="4" type="ORF">HKD39_08995</name>
</gene>
<evidence type="ECO:0000256" key="1">
    <source>
        <dbReference type="ARBA" id="ARBA00022679"/>
    </source>
</evidence>
<dbReference type="InterPro" id="IPR000462">
    <property type="entry name" value="CDP-OH_P_trans"/>
</dbReference>
<dbReference type="PROSITE" id="PS00379">
    <property type="entry name" value="CDP_ALCOHOL_P_TRANSF"/>
    <property type="match status" value="1"/>
</dbReference>
<dbReference type="InterPro" id="IPR043130">
    <property type="entry name" value="CDP-OH_PTrfase_TM_dom"/>
</dbReference>
<accession>A0A849AG83</accession>
<evidence type="ECO:0000313" key="5">
    <source>
        <dbReference type="Proteomes" id="UP000562984"/>
    </source>
</evidence>
<dbReference type="AlphaFoldDB" id="A0A849AG83"/>
<dbReference type="GO" id="GO:0016780">
    <property type="term" value="F:phosphotransferase activity, for other substituted phosphate groups"/>
    <property type="evidence" value="ECO:0007669"/>
    <property type="project" value="InterPro"/>
</dbReference>
<keyword evidence="3" id="KW-0472">Membrane</keyword>
<evidence type="ECO:0000256" key="3">
    <source>
        <dbReference type="SAM" id="Phobius"/>
    </source>
</evidence>
<keyword evidence="1 2" id="KW-0808">Transferase</keyword>
<dbReference type="EMBL" id="JABEND010000004">
    <property type="protein sequence ID" value="NNG35842.1"/>
    <property type="molecule type" value="Genomic_DNA"/>
</dbReference>
<dbReference type="RefSeq" id="WP_171199537.1">
    <property type="nucleotide sequence ID" value="NZ_JABEND010000004.1"/>
</dbReference>
<protein>
    <submittedName>
        <fullName evidence="4">CDP-alcohol phosphatidyltransferase</fullName>
    </submittedName>
</protein>
<keyword evidence="3" id="KW-0812">Transmembrane</keyword>
<dbReference type="GO" id="GO:0008654">
    <property type="term" value="P:phospholipid biosynthetic process"/>
    <property type="evidence" value="ECO:0007669"/>
    <property type="project" value="InterPro"/>
</dbReference>
<comment type="caution">
    <text evidence="4">The sequence shown here is derived from an EMBL/GenBank/DDBJ whole genome shotgun (WGS) entry which is preliminary data.</text>
</comment>
<dbReference type="InterPro" id="IPR048254">
    <property type="entry name" value="CDP_ALCOHOL_P_TRANSF_CS"/>
</dbReference>
<reference evidence="4 5" key="1">
    <citation type="submission" date="2020-05" db="EMBL/GenBank/DDBJ databases">
        <title>Nakamurella sp. DB0629 isolated from air conditioner.</title>
        <authorList>
            <person name="Kim D.H."/>
            <person name="Kim D.-U."/>
        </authorList>
    </citation>
    <scope>NUCLEOTIDE SEQUENCE [LARGE SCALE GENOMIC DNA]</scope>
    <source>
        <strain evidence="4 5">DB0629</strain>
    </source>
</reference>
<sequence>MHTAQGRVEPTRLSYTDAVRSLAAAQKSGSGAPPYSRWINRPLGRRLAALAYRVGLSPNQVTLLSGGCSLAAILGIALVRPQAWLGLVVGALLVLGYALDSADGQLARLTGGGSLAGEWLDHMVDTVKVCLLHSAVLISLYRFGSADRPWLLVPLGYLLVSVVFFVSFLLIGKLRLEAATGSERRSSGRGLLQTVVALPTDYGVLCLIFFAFGWPTLFLVLYTALFAAHTLVLSGAMARWWKELTGLTRAPR</sequence>
<feature type="transmembrane region" description="Helical" evidence="3">
    <location>
        <begin position="219"/>
        <end position="241"/>
    </location>
</feature>